<protein>
    <recommendedName>
        <fullName evidence="6">1,4-dihydroxy-2-naphthoyl-CoA synthase</fullName>
    </recommendedName>
</protein>
<reference evidence="4" key="1">
    <citation type="submission" date="2019-10" db="EMBL/GenBank/DDBJ databases">
        <authorList>
            <person name="Zhang R."/>
            <person name="Pan Y."/>
            <person name="Wang J."/>
            <person name="Ma R."/>
            <person name="Yu S."/>
        </authorList>
    </citation>
    <scope>NUCLEOTIDE SEQUENCE</scope>
    <source>
        <strain evidence="4">LA-IB0</strain>
        <tissue evidence="4">Leaf</tissue>
    </source>
</reference>
<dbReference type="InterPro" id="IPR010198">
    <property type="entry name" value="DHNA-CoA_synthase_MenB"/>
</dbReference>
<dbReference type="Proteomes" id="UP000826271">
    <property type="component" value="Unassembled WGS sequence"/>
</dbReference>
<evidence type="ECO:0000313" key="4">
    <source>
        <dbReference type="EMBL" id="KAG8383180.1"/>
    </source>
</evidence>
<dbReference type="Pfam" id="PF00378">
    <property type="entry name" value="ECH_1"/>
    <property type="match status" value="2"/>
</dbReference>
<dbReference type="Gene3D" id="3.90.226.10">
    <property type="entry name" value="2-enoyl-CoA Hydratase, Chain A, domain 1"/>
    <property type="match status" value="1"/>
</dbReference>
<dbReference type="GO" id="GO:0005829">
    <property type="term" value="C:cytosol"/>
    <property type="evidence" value="ECO:0007669"/>
    <property type="project" value="TreeGrafter"/>
</dbReference>
<name>A0AAV6XNW6_9LAMI</name>
<dbReference type="HAMAP" id="MF_01934">
    <property type="entry name" value="MenB"/>
    <property type="match status" value="1"/>
</dbReference>
<evidence type="ECO:0000256" key="1">
    <source>
        <dbReference type="ARBA" id="ARBA00000177"/>
    </source>
</evidence>
<proteinExistence type="inferred from homology"/>
<organism evidence="4 5">
    <name type="scientific">Buddleja alternifolia</name>
    <dbReference type="NCBI Taxonomy" id="168488"/>
    <lineage>
        <taxon>Eukaryota</taxon>
        <taxon>Viridiplantae</taxon>
        <taxon>Streptophyta</taxon>
        <taxon>Embryophyta</taxon>
        <taxon>Tracheophyta</taxon>
        <taxon>Spermatophyta</taxon>
        <taxon>Magnoliopsida</taxon>
        <taxon>eudicotyledons</taxon>
        <taxon>Gunneridae</taxon>
        <taxon>Pentapetalae</taxon>
        <taxon>asterids</taxon>
        <taxon>lamiids</taxon>
        <taxon>Lamiales</taxon>
        <taxon>Scrophulariaceae</taxon>
        <taxon>Buddlejeae</taxon>
        <taxon>Buddleja</taxon>
    </lineage>
</organism>
<dbReference type="InterPro" id="IPR018376">
    <property type="entry name" value="Enoyl-CoA_hyd/isom_CS"/>
</dbReference>
<sequence>MAGMSKNDFEIINRRMASVAGHLIPGQILTRNNETISLSGCSSGIDDTYHRVHGEVPSHIPEWTPAVDDSGKPFIDIVYEKAVGEGIAKITINRPEKRNAFRPQTVKELMRAFNDARDDNSIGVIIFTGKGTKAFCSGGDQSLRGKQGYADFDNFGRLNVLDLQVQIRRLPKPVIAMVAGYAVGGGHVLHMVCDLTIAADNAVFGQTGPKVGSFDAGYGASIMARLELHKNFLVFVCKFLRFVIFKNLIVGVSDVLTTSFESVGPKRAREMWFMARFYNASEAEKMGLVNIVVPLEKLEEETIKWCREILRNSPMAVRLCKSAINAIDDGHAGLQQIGGDATLLFYGTEEGTEGKNAYLQRRKPDFSKFPRLP</sequence>
<keyword evidence="5" id="KW-1185">Reference proteome</keyword>
<dbReference type="CDD" id="cd06558">
    <property type="entry name" value="crotonase-like"/>
    <property type="match status" value="1"/>
</dbReference>
<dbReference type="AlphaFoldDB" id="A0AAV6XNW6"/>
<dbReference type="GO" id="GO:0008935">
    <property type="term" value="F:1,4-dihydroxy-2-naphthoyl-CoA synthase activity"/>
    <property type="evidence" value="ECO:0007669"/>
    <property type="project" value="UniProtKB-EC"/>
</dbReference>
<dbReference type="PANTHER" id="PTHR43113">
    <property type="entry name" value="NUCLEOSIDE-DIPHOSPHATE-SUGAR EPIMERASE"/>
    <property type="match status" value="1"/>
</dbReference>
<dbReference type="PROSITE" id="PS00166">
    <property type="entry name" value="ENOYL_COA_HYDRATASE"/>
    <property type="match status" value="1"/>
</dbReference>
<keyword evidence="2" id="KW-0456">Lyase</keyword>
<evidence type="ECO:0000256" key="3">
    <source>
        <dbReference type="RuleBase" id="RU003707"/>
    </source>
</evidence>
<dbReference type="EMBL" id="WHWC01000005">
    <property type="protein sequence ID" value="KAG8383180.1"/>
    <property type="molecule type" value="Genomic_DNA"/>
</dbReference>
<accession>A0AAV6XNW6</accession>
<comment type="caution">
    <text evidence="4">The sequence shown here is derived from an EMBL/GenBank/DDBJ whole genome shotgun (WGS) entry which is preliminary data.</text>
</comment>
<dbReference type="InterPro" id="IPR001753">
    <property type="entry name" value="Enoyl-CoA_hydra/iso"/>
</dbReference>
<evidence type="ECO:0000313" key="5">
    <source>
        <dbReference type="Proteomes" id="UP000826271"/>
    </source>
</evidence>
<dbReference type="InterPro" id="IPR029045">
    <property type="entry name" value="ClpP/crotonase-like_dom_sf"/>
</dbReference>
<dbReference type="GO" id="GO:0009234">
    <property type="term" value="P:menaquinone biosynthetic process"/>
    <property type="evidence" value="ECO:0007669"/>
    <property type="project" value="InterPro"/>
</dbReference>
<comment type="similarity">
    <text evidence="3">Belongs to the enoyl-CoA hydratase/isomerase family.</text>
</comment>
<dbReference type="InterPro" id="IPR014748">
    <property type="entry name" value="Enoyl-CoA_hydra_C"/>
</dbReference>
<dbReference type="PANTHER" id="PTHR43113:SF1">
    <property type="entry name" value="1,4-DIHYDROXY-2-NAPHTHOYL-COA SYNTHASE, PEROXISOMAL"/>
    <property type="match status" value="1"/>
</dbReference>
<gene>
    <name evidence="4" type="ORF">BUALT_Bualt05G0157800</name>
</gene>
<dbReference type="SUPFAM" id="SSF52096">
    <property type="entry name" value="ClpP/crotonase"/>
    <property type="match status" value="1"/>
</dbReference>
<comment type="catalytic activity">
    <reaction evidence="1">
        <text>2-succinylbenzoyl-CoA + H(+) = 1,4-dihydroxy-2-naphthoyl-CoA + H2O</text>
        <dbReference type="Rhea" id="RHEA:26562"/>
        <dbReference type="ChEBI" id="CHEBI:15377"/>
        <dbReference type="ChEBI" id="CHEBI:15378"/>
        <dbReference type="ChEBI" id="CHEBI:57364"/>
        <dbReference type="ChEBI" id="CHEBI:58897"/>
        <dbReference type="EC" id="4.1.3.36"/>
    </reaction>
</comment>
<evidence type="ECO:0008006" key="6">
    <source>
        <dbReference type="Google" id="ProtNLM"/>
    </source>
</evidence>
<evidence type="ECO:0000256" key="2">
    <source>
        <dbReference type="ARBA" id="ARBA00023239"/>
    </source>
</evidence>
<dbReference type="Gene3D" id="1.10.12.10">
    <property type="entry name" value="Lyase 2-enoyl-coa Hydratase, Chain A, domain 2"/>
    <property type="match status" value="1"/>
</dbReference>